<feature type="coiled-coil region" evidence="1">
    <location>
        <begin position="258"/>
        <end position="303"/>
    </location>
</feature>
<feature type="compositionally biased region" description="Low complexity" evidence="2">
    <location>
        <begin position="87"/>
        <end position="103"/>
    </location>
</feature>
<dbReference type="GeneID" id="30022250"/>
<comment type="caution">
    <text evidence="3">The sequence shown here is derived from an EMBL/GenBank/DDBJ whole genome shotgun (WGS) entry which is preliminary data.</text>
</comment>
<feature type="region of interest" description="Disordered" evidence="2">
    <location>
        <begin position="87"/>
        <end position="111"/>
    </location>
</feature>
<evidence type="ECO:0000256" key="1">
    <source>
        <dbReference type="SAM" id="Coils"/>
    </source>
</evidence>
<evidence type="ECO:0000313" key="3">
    <source>
        <dbReference type="EMBL" id="OAA59947.1"/>
    </source>
</evidence>
<dbReference type="RefSeq" id="XP_018703060.1">
    <property type="nucleotide sequence ID" value="XM_018849563.1"/>
</dbReference>
<reference evidence="3 4" key="1">
    <citation type="journal article" date="2016" name="Genome Biol. Evol.">
        <title>Divergent and convergent evolution of fungal pathogenicity.</title>
        <authorList>
            <person name="Shang Y."/>
            <person name="Xiao G."/>
            <person name="Zheng P."/>
            <person name="Cen K."/>
            <person name="Zhan S."/>
            <person name="Wang C."/>
        </authorList>
    </citation>
    <scope>NUCLEOTIDE SEQUENCE [LARGE SCALE GENOMIC DNA]</scope>
    <source>
        <strain evidence="3 4">ARSEF 2679</strain>
    </source>
</reference>
<keyword evidence="1" id="KW-0175">Coiled coil</keyword>
<dbReference type="EMBL" id="AZHB01000015">
    <property type="protein sequence ID" value="OAA59947.1"/>
    <property type="molecule type" value="Genomic_DNA"/>
</dbReference>
<dbReference type="AlphaFoldDB" id="A0A167SUX0"/>
<organism evidence="3 4">
    <name type="scientific">Cordyceps fumosorosea (strain ARSEF 2679)</name>
    <name type="common">Isaria fumosorosea</name>
    <dbReference type="NCBI Taxonomy" id="1081104"/>
    <lineage>
        <taxon>Eukaryota</taxon>
        <taxon>Fungi</taxon>
        <taxon>Dikarya</taxon>
        <taxon>Ascomycota</taxon>
        <taxon>Pezizomycotina</taxon>
        <taxon>Sordariomycetes</taxon>
        <taxon>Hypocreomycetidae</taxon>
        <taxon>Hypocreales</taxon>
        <taxon>Cordycipitaceae</taxon>
        <taxon>Cordyceps</taxon>
    </lineage>
</organism>
<evidence type="ECO:0000313" key="4">
    <source>
        <dbReference type="Proteomes" id="UP000076744"/>
    </source>
</evidence>
<name>A0A167SUX0_CORFA</name>
<keyword evidence="4" id="KW-1185">Reference proteome</keyword>
<proteinExistence type="predicted"/>
<dbReference type="OrthoDB" id="5324651at2759"/>
<evidence type="ECO:0000256" key="2">
    <source>
        <dbReference type="SAM" id="MobiDB-lite"/>
    </source>
</evidence>
<protein>
    <recommendedName>
        <fullName evidence="5">Ubiquinol-cytochrome-c reductase cytochrome c1</fullName>
    </recommendedName>
</protein>
<accession>A0A167SUX0</accession>
<dbReference type="Proteomes" id="UP000076744">
    <property type="component" value="Unassembled WGS sequence"/>
</dbReference>
<dbReference type="STRING" id="1081104.A0A167SUX0"/>
<evidence type="ECO:0008006" key="5">
    <source>
        <dbReference type="Google" id="ProtNLM"/>
    </source>
</evidence>
<gene>
    <name evidence="3" type="ORF">ISF_05958</name>
</gene>
<sequence>MSRTDAGSTGEASELRLIVSNALRDLNYFTQFGHEKLSNTRLRKRLDLLWQSNQHIESVRELTWSVHQMFTINNEALNQIKNYQRRSAAVASGPTPTSSTASPERSDDLPASPEGGIIEELLLDDVETHPDIRLLILVPFIVQHHLCLAVQSAMEAVCFAYAQKHLPNLLHERQWDCPEAASLPSWIALLNRCPDDLRLPPGLVADHARTRSCLTLYEAALARARLPYESLRCGVRDALATVQALGGLDALPAARAYVQNLCGVARKLREQMRELEAVAGDHRERLREALENIAERRAALDKEDAMARQSARDAMAEYEAKWDAEYKAAFAAQDTFCSS</sequence>